<feature type="transmembrane region" description="Helical" evidence="9">
    <location>
        <begin position="132"/>
        <end position="150"/>
    </location>
</feature>
<dbReference type="PANTHER" id="PTHR43394">
    <property type="entry name" value="ATP-DEPENDENT PERMEASE MDL1, MITOCHONDRIAL"/>
    <property type="match status" value="1"/>
</dbReference>
<evidence type="ECO:0000256" key="5">
    <source>
        <dbReference type="ARBA" id="ARBA00022741"/>
    </source>
</evidence>
<dbReference type="AlphaFoldDB" id="A0A413R7B7"/>
<dbReference type="RefSeq" id="WP_117970799.1">
    <property type="nucleotide sequence ID" value="NZ_CAUBDO010000015.1"/>
</dbReference>
<accession>A0A413R7B7</accession>
<name>A0A413R7B7_9FIRM</name>
<dbReference type="GO" id="GO:0005524">
    <property type="term" value="F:ATP binding"/>
    <property type="evidence" value="ECO:0007669"/>
    <property type="project" value="UniProtKB-KW"/>
</dbReference>
<evidence type="ECO:0000256" key="4">
    <source>
        <dbReference type="ARBA" id="ARBA00022692"/>
    </source>
</evidence>
<dbReference type="GO" id="GO:0016887">
    <property type="term" value="F:ATP hydrolysis activity"/>
    <property type="evidence" value="ECO:0007669"/>
    <property type="project" value="InterPro"/>
</dbReference>
<keyword evidence="13" id="KW-1185">Reference proteome</keyword>
<protein>
    <submittedName>
        <fullName evidence="12">ABC transporter ATP-binding protein</fullName>
    </submittedName>
</protein>
<dbReference type="Gene3D" id="3.40.50.300">
    <property type="entry name" value="P-loop containing nucleotide triphosphate hydrolases"/>
    <property type="match status" value="1"/>
</dbReference>
<dbReference type="InterPro" id="IPR017871">
    <property type="entry name" value="ABC_transporter-like_CS"/>
</dbReference>
<dbReference type="GO" id="GO:0005886">
    <property type="term" value="C:plasma membrane"/>
    <property type="evidence" value="ECO:0007669"/>
    <property type="project" value="UniProtKB-SubCell"/>
</dbReference>
<keyword evidence="6 12" id="KW-0067">ATP-binding</keyword>
<dbReference type="InterPro" id="IPR027417">
    <property type="entry name" value="P-loop_NTPase"/>
</dbReference>
<keyword evidence="4 9" id="KW-0812">Transmembrane</keyword>
<keyword evidence="5" id="KW-0547">Nucleotide-binding</keyword>
<evidence type="ECO:0000259" key="11">
    <source>
        <dbReference type="PROSITE" id="PS50929"/>
    </source>
</evidence>
<dbReference type="PROSITE" id="PS50929">
    <property type="entry name" value="ABC_TM1F"/>
    <property type="match status" value="1"/>
</dbReference>
<feature type="transmembrane region" description="Helical" evidence="9">
    <location>
        <begin position="156"/>
        <end position="180"/>
    </location>
</feature>
<comment type="caution">
    <text evidence="12">The sequence shown here is derived from an EMBL/GenBank/DDBJ whole genome shotgun (WGS) entry which is preliminary data.</text>
</comment>
<evidence type="ECO:0000256" key="7">
    <source>
        <dbReference type="ARBA" id="ARBA00022989"/>
    </source>
</evidence>
<evidence type="ECO:0000256" key="3">
    <source>
        <dbReference type="ARBA" id="ARBA00022475"/>
    </source>
</evidence>
<feature type="transmembrane region" description="Helical" evidence="9">
    <location>
        <begin position="241"/>
        <end position="258"/>
    </location>
</feature>
<dbReference type="InterPro" id="IPR003439">
    <property type="entry name" value="ABC_transporter-like_ATP-bd"/>
</dbReference>
<evidence type="ECO:0000313" key="13">
    <source>
        <dbReference type="Proteomes" id="UP000284779"/>
    </source>
</evidence>
<dbReference type="SUPFAM" id="SSF52540">
    <property type="entry name" value="P-loop containing nucleoside triphosphate hydrolases"/>
    <property type="match status" value="1"/>
</dbReference>
<keyword evidence="7 9" id="KW-1133">Transmembrane helix</keyword>
<dbReference type="SMART" id="SM00382">
    <property type="entry name" value="AAA"/>
    <property type="match status" value="1"/>
</dbReference>
<evidence type="ECO:0000313" key="12">
    <source>
        <dbReference type="EMBL" id="RHA17995.1"/>
    </source>
</evidence>
<feature type="transmembrane region" description="Helical" evidence="9">
    <location>
        <begin position="51"/>
        <end position="76"/>
    </location>
</feature>
<keyword evidence="2" id="KW-0813">Transport</keyword>
<evidence type="ECO:0000256" key="2">
    <source>
        <dbReference type="ARBA" id="ARBA00022448"/>
    </source>
</evidence>
<evidence type="ECO:0000259" key="10">
    <source>
        <dbReference type="PROSITE" id="PS50893"/>
    </source>
</evidence>
<comment type="subcellular location">
    <subcellularLocation>
        <location evidence="1">Cell membrane</location>
        <topology evidence="1">Multi-pass membrane protein</topology>
    </subcellularLocation>
</comment>
<dbReference type="InterPro" id="IPR036640">
    <property type="entry name" value="ABC1_TM_sf"/>
</dbReference>
<proteinExistence type="predicted"/>
<dbReference type="InterPro" id="IPR003593">
    <property type="entry name" value="AAA+_ATPase"/>
</dbReference>
<dbReference type="CDD" id="cd18548">
    <property type="entry name" value="ABC_6TM_Tm287_like"/>
    <property type="match status" value="1"/>
</dbReference>
<feature type="domain" description="ABC transporter" evidence="10">
    <location>
        <begin position="359"/>
        <end position="593"/>
    </location>
</feature>
<dbReference type="Pfam" id="PF00664">
    <property type="entry name" value="ABC_membrane"/>
    <property type="match status" value="1"/>
</dbReference>
<organism evidence="12 13">
    <name type="scientific">Eubacterium ventriosum</name>
    <dbReference type="NCBI Taxonomy" id="39496"/>
    <lineage>
        <taxon>Bacteria</taxon>
        <taxon>Bacillati</taxon>
        <taxon>Bacillota</taxon>
        <taxon>Clostridia</taxon>
        <taxon>Eubacteriales</taxon>
        <taxon>Eubacteriaceae</taxon>
        <taxon>Eubacterium</taxon>
    </lineage>
</organism>
<dbReference type="InterPro" id="IPR039421">
    <property type="entry name" value="Type_1_exporter"/>
</dbReference>
<dbReference type="Proteomes" id="UP000284779">
    <property type="component" value="Unassembled WGS sequence"/>
</dbReference>
<evidence type="ECO:0000256" key="6">
    <source>
        <dbReference type="ARBA" id="ARBA00022840"/>
    </source>
</evidence>
<keyword evidence="3" id="KW-1003">Cell membrane</keyword>
<dbReference type="SUPFAM" id="SSF90123">
    <property type="entry name" value="ABC transporter transmembrane region"/>
    <property type="match status" value="1"/>
</dbReference>
<gene>
    <name evidence="12" type="ORF">DW944_07955</name>
</gene>
<dbReference type="PROSITE" id="PS50893">
    <property type="entry name" value="ABC_TRANSPORTER_2"/>
    <property type="match status" value="1"/>
</dbReference>
<dbReference type="GO" id="GO:0015421">
    <property type="term" value="F:ABC-type oligopeptide transporter activity"/>
    <property type="evidence" value="ECO:0007669"/>
    <property type="project" value="TreeGrafter"/>
</dbReference>
<keyword evidence="8 9" id="KW-0472">Membrane</keyword>
<feature type="domain" description="ABC transmembrane type-1" evidence="11">
    <location>
        <begin position="15"/>
        <end position="297"/>
    </location>
</feature>
<dbReference type="InterPro" id="IPR011527">
    <property type="entry name" value="ABC1_TM_dom"/>
</dbReference>
<dbReference type="EMBL" id="QSFD01000007">
    <property type="protein sequence ID" value="RHA17995.1"/>
    <property type="molecule type" value="Genomic_DNA"/>
</dbReference>
<dbReference type="FunFam" id="3.40.50.300:FF:000221">
    <property type="entry name" value="Multidrug ABC transporter ATP-binding protein"/>
    <property type="match status" value="1"/>
</dbReference>
<evidence type="ECO:0000256" key="1">
    <source>
        <dbReference type="ARBA" id="ARBA00004651"/>
    </source>
</evidence>
<evidence type="ECO:0000256" key="9">
    <source>
        <dbReference type="SAM" id="Phobius"/>
    </source>
</evidence>
<dbReference type="PANTHER" id="PTHR43394:SF1">
    <property type="entry name" value="ATP-BINDING CASSETTE SUB-FAMILY B MEMBER 10, MITOCHONDRIAL"/>
    <property type="match status" value="1"/>
</dbReference>
<dbReference type="Pfam" id="PF00005">
    <property type="entry name" value="ABC_tran"/>
    <property type="match status" value="1"/>
</dbReference>
<dbReference type="Gene3D" id="1.20.1560.10">
    <property type="entry name" value="ABC transporter type 1, transmembrane domain"/>
    <property type="match status" value="1"/>
</dbReference>
<dbReference type="PROSITE" id="PS00211">
    <property type="entry name" value="ABC_TRANSPORTER_1"/>
    <property type="match status" value="1"/>
</dbReference>
<sequence length="604" mass="66613">MKILRFLKNYKKESLLAPLFKMMEAIFDLLVPLVVARIIDDGIRRGNTTYVLQMGGVLLLLAACGLTFSLTAQFFAAKAAAGFGKELRHSLFDHIQKLSYTQLDNQGTSTLITRMTSDVNLVQTQVNMAIRLLLRSPFIVFGAMIMAFFVDGKTAMVFVVAIPVLSVIVYGIMLITIPLYKKVQSRLDKVMGSTRENLDGVRVIRAFNKQEQEVARYNEENATLEKFQLFAGRISTLMNPATYIVINVATIGILWVGGDRVNTGSLTQGQVVALVNYMSQILIELIKLANLIINLTKAFAASGRIQDIFDIEPGMAEGNIELNLVNDNNSNDGTGKLAGENDSDNKLKNPENYNKDIAVEFENATLKYQGAGESSIENVNFKAKTGQTIGIIGGTGSGKTSLINMIPRFYDPTEGKVKIFGIDAKDYKRKNLEDIIGVVPQKALLFKGTIRSNLLWGNENATEEELVEALKLSQSYDFVKEKDKGIDSEVAQKGKNFSGGQKQRLTIARALVKKPKILILDDSSSALDYATDAKLRSDIKTLKDITLFVVSQRTASIMDADQIVVLDDGKVVGFGTHDELLKDCSVYKEIYQSQFKKGGQSNGK</sequence>
<reference evidence="12 13" key="1">
    <citation type="submission" date="2018-08" db="EMBL/GenBank/DDBJ databases">
        <title>A genome reference for cultivated species of the human gut microbiota.</title>
        <authorList>
            <person name="Zou Y."/>
            <person name="Xue W."/>
            <person name="Luo G."/>
        </authorList>
    </citation>
    <scope>NUCLEOTIDE SEQUENCE [LARGE SCALE GENOMIC DNA]</scope>
    <source>
        <strain evidence="12 13">AM44-11BH</strain>
    </source>
</reference>
<evidence type="ECO:0000256" key="8">
    <source>
        <dbReference type="ARBA" id="ARBA00023136"/>
    </source>
</evidence>